<dbReference type="Proteomes" id="UP001430065">
    <property type="component" value="Unassembled WGS sequence"/>
</dbReference>
<evidence type="ECO:0008006" key="4">
    <source>
        <dbReference type="Google" id="ProtNLM"/>
    </source>
</evidence>
<keyword evidence="1" id="KW-0472">Membrane</keyword>
<evidence type="ECO:0000313" key="2">
    <source>
        <dbReference type="EMBL" id="MBM7121439.1"/>
    </source>
</evidence>
<evidence type="ECO:0000313" key="3">
    <source>
        <dbReference type="Proteomes" id="UP001430065"/>
    </source>
</evidence>
<proteinExistence type="predicted"/>
<name>A0ABS2JQY5_9GAMM</name>
<feature type="transmembrane region" description="Helical" evidence="1">
    <location>
        <begin position="208"/>
        <end position="226"/>
    </location>
</feature>
<evidence type="ECO:0000256" key="1">
    <source>
        <dbReference type="SAM" id="Phobius"/>
    </source>
</evidence>
<comment type="caution">
    <text evidence="2">The sequence shown here is derived from an EMBL/GenBank/DDBJ whole genome shotgun (WGS) entry which is preliminary data.</text>
</comment>
<sequence>MNRAKSPAQPKPSVVAGAGLDVVERVSEMCFGLLMALTFVGAVSTVGPEQETPSTMWRAALGCNLAWGLADAMMYLLHTLTSRGHRLALALDMKSAPDAATGIGLVRNALPSFVEILVTDADLEPLRNRLIHLEPLPERPRLYFIDLLRAARVFFIVVLSTFPVVLPFMLIDDVPQALLISRVLSLAMLFFGGFVLGKYAGLGAWRAGFGMMVIGVCLTMAIIALGG</sequence>
<keyword evidence="1" id="KW-0812">Transmembrane</keyword>
<keyword evidence="3" id="KW-1185">Reference proteome</keyword>
<protein>
    <recommendedName>
        <fullName evidence="4">VIT family protein</fullName>
    </recommendedName>
</protein>
<feature type="transmembrane region" description="Helical" evidence="1">
    <location>
        <begin position="177"/>
        <end position="196"/>
    </location>
</feature>
<reference evidence="2 3" key="1">
    <citation type="submission" date="2020-10" db="EMBL/GenBank/DDBJ databases">
        <title>Phylogeny of dyella-like bacteria.</title>
        <authorList>
            <person name="Fu J."/>
        </authorList>
    </citation>
    <scope>NUCLEOTIDE SEQUENCE [LARGE SCALE GENOMIC DNA]</scope>
    <source>
        <strain evidence="2 3">THG-B117</strain>
    </source>
</reference>
<gene>
    <name evidence="2" type="ORF">ISP20_09765</name>
</gene>
<feature type="transmembrane region" description="Helical" evidence="1">
    <location>
        <begin position="150"/>
        <end position="171"/>
    </location>
</feature>
<dbReference type="RefSeq" id="WP_204635829.1">
    <property type="nucleotide sequence ID" value="NZ_CP183983.1"/>
</dbReference>
<accession>A0ABS2JQY5</accession>
<organism evidence="2 3">
    <name type="scientific">Dyella kyungheensis</name>
    <dbReference type="NCBI Taxonomy" id="1242174"/>
    <lineage>
        <taxon>Bacteria</taxon>
        <taxon>Pseudomonadati</taxon>
        <taxon>Pseudomonadota</taxon>
        <taxon>Gammaproteobacteria</taxon>
        <taxon>Lysobacterales</taxon>
        <taxon>Rhodanobacteraceae</taxon>
        <taxon>Dyella</taxon>
    </lineage>
</organism>
<keyword evidence="1" id="KW-1133">Transmembrane helix</keyword>
<dbReference type="EMBL" id="JADIKC010000003">
    <property type="protein sequence ID" value="MBM7121439.1"/>
    <property type="molecule type" value="Genomic_DNA"/>
</dbReference>